<dbReference type="AlphaFoldDB" id="A0A7D5LAJ7"/>
<organism evidence="1 2">
    <name type="scientific">Halorarum salinum</name>
    <dbReference type="NCBI Taxonomy" id="2743089"/>
    <lineage>
        <taxon>Archaea</taxon>
        <taxon>Methanobacteriati</taxon>
        <taxon>Methanobacteriota</taxon>
        <taxon>Stenosarchaea group</taxon>
        <taxon>Halobacteria</taxon>
        <taxon>Halobacteriales</taxon>
        <taxon>Haloferacaceae</taxon>
        <taxon>Halorarum</taxon>
    </lineage>
</organism>
<keyword evidence="2" id="KW-1185">Reference proteome</keyword>
<dbReference type="GeneID" id="56037635"/>
<dbReference type="EMBL" id="CP058579">
    <property type="protein sequence ID" value="QLG61887.1"/>
    <property type="molecule type" value="Genomic_DNA"/>
</dbReference>
<gene>
    <name evidence="1" type="ORF">HUG12_09210</name>
</gene>
<dbReference type="InterPro" id="IPR058417">
    <property type="entry name" value="DUF8104"/>
</dbReference>
<name>A0A7D5LAJ7_9EURY</name>
<sequence>MERQIDRYVDRFEHLYTIGRGRLDGTRERVKDRLIAFYEELRDEQRDHWRDRQRIEQERRDVRRELAATGDDALADLL</sequence>
<dbReference type="KEGG" id="halu:HUG12_09210"/>
<reference evidence="1 2" key="1">
    <citation type="submission" date="2020-06" db="EMBL/GenBank/DDBJ databases">
        <title>NJ-3-1, isolated from saline soil.</title>
        <authorList>
            <person name="Cui H.L."/>
            <person name="Shi X."/>
        </authorList>
    </citation>
    <scope>NUCLEOTIDE SEQUENCE [LARGE SCALE GENOMIC DNA]</scope>
    <source>
        <strain evidence="1 2">NJ-3-1</strain>
    </source>
</reference>
<protein>
    <submittedName>
        <fullName evidence="1">Uncharacterized protein</fullName>
    </submittedName>
</protein>
<evidence type="ECO:0000313" key="1">
    <source>
        <dbReference type="EMBL" id="QLG61887.1"/>
    </source>
</evidence>
<accession>A0A7D5LAJ7</accession>
<dbReference type="RefSeq" id="WP_179268472.1">
    <property type="nucleotide sequence ID" value="NZ_CP058579.1"/>
</dbReference>
<evidence type="ECO:0000313" key="2">
    <source>
        <dbReference type="Proteomes" id="UP000509626"/>
    </source>
</evidence>
<proteinExistence type="predicted"/>
<dbReference type="Proteomes" id="UP000509626">
    <property type="component" value="Chromosome"/>
</dbReference>
<dbReference type="Pfam" id="PF26406">
    <property type="entry name" value="DUF8104"/>
    <property type="match status" value="1"/>
</dbReference>